<dbReference type="EMBL" id="WIQW01000098">
    <property type="protein sequence ID" value="KAF3084428.1"/>
    <property type="molecule type" value="Genomic_DNA"/>
</dbReference>
<protein>
    <submittedName>
        <fullName evidence="1">Uncharacterized protein</fullName>
    </submittedName>
</protein>
<comment type="caution">
    <text evidence="1">The sequence shown here is derived from an EMBL/GenBank/DDBJ whole genome shotgun (WGS) entry which is preliminary data.</text>
</comment>
<dbReference type="Proteomes" id="UP000475325">
    <property type="component" value="Unassembled WGS sequence"/>
</dbReference>
<evidence type="ECO:0000313" key="1">
    <source>
        <dbReference type="EMBL" id="KAF3084428.1"/>
    </source>
</evidence>
<gene>
    <name evidence="1" type="ORF">TWF102_011911</name>
</gene>
<dbReference type="AlphaFoldDB" id="A0A7C8J2L6"/>
<reference evidence="1 2" key="1">
    <citation type="submission" date="2019-06" db="EMBL/GenBank/DDBJ databases">
        <authorList>
            <person name="Palmer J.M."/>
        </authorList>
    </citation>
    <scope>NUCLEOTIDE SEQUENCE [LARGE SCALE GENOMIC DNA]</scope>
    <source>
        <strain evidence="1 2">TWF102</strain>
    </source>
</reference>
<sequence>MKKSRHREVPVSFRDLTRDLNSNDQLGKDACSASFRGGLPEKIGGFGSQHFVLSFNRCLDRVRTAFYVRD</sequence>
<evidence type="ECO:0000313" key="2">
    <source>
        <dbReference type="Proteomes" id="UP000475325"/>
    </source>
</evidence>
<accession>A0A7C8J2L6</accession>
<organism evidence="1 2">
    <name type="scientific">Orbilia oligospora</name>
    <name type="common">Nematode-trapping fungus</name>
    <name type="synonym">Arthrobotrys oligospora</name>
    <dbReference type="NCBI Taxonomy" id="2813651"/>
    <lineage>
        <taxon>Eukaryota</taxon>
        <taxon>Fungi</taxon>
        <taxon>Dikarya</taxon>
        <taxon>Ascomycota</taxon>
        <taxon>Pezizomycotina</taxon>
        <taxon>Orbiliomycetes</taxon>
        <taxon>Orbiliales</taxon>
        <taxon>Orbiliaceae</taxon>
        <taxon>Orbilia</taxon>
    </lineage>
</organism>
<proteinExistence type="predicted"/>
<name>A0A7C8J2L6_ORBOL</name>